<dbReference type="Proteomes" id="UP000663760">
    <property type="component" value="Chromosome 15"/>
</dbReference>
<sequence>MHCPKSVNFSTEGVVPSIGTREPKVGDVALPVSFPVLSKTNYPLWVTRMEVMLEAYRLWEAIEAESMARKMNRQSFSNEKKEQKLNVAETEEKETTMLLMALPEGEEEILLQGVGEEST</sequence>
<dbReference type="OrthoDB" id="695500at2759"/>
<dbReference type="InterPro" id="IPR025314">
    <property type="entry name" value="DUF4219"/>
</dbReference>
<name>A0A7I8LEM3_SPIIN</name>
<protein>
    <recommendedName>
        <fullName evidence="2">DUF4219 domain-containing protein</fullName>
    </recommendedName>
</protein>
<dbReference type="AlphaFoldDB" id="A0A7I8LEM3"/>
<accession>A0A7I8LEM3</accession>
<dbReference type="EMBL" id="LR746278">
    <property type="protein sequence ID" value="CAA7408459.1"/>
    <property type="molecule type" value="Genomic_DNA"/>
</dbReference>
<feature type="region of interest" description="Disordered" evidence="1">
    <location>
        <begin position="70"/>
        <end position="92"/>
    </location>
</feature>
<gene>
    <name evidence="3" type="ORF">SI8410_15019137</name>
</gene>
<evidence type="ECO:0000313" key="3">
    <source>
        <dbReference type="EMBL" id="CAA7408459.1"/>
    </source>
</evidence>
<keyword evidence="4" id="KW-1185">Reference proteome</keyword>
<feature type="domain" description="DUF4219" evidence="2">
    <location>
        <begin position="37"/>
        <end position="63"/>
    </location>
</feature>
<evidence type="ECO:0000313" key="4">
    <source>
        <dbReference type="Proteomes" id="UP000663760"/>
    </source>
</evidence>
<evidence type="ECO:0000256" key="1">
    <source>
        <dbReference type="SAM" id="MobiDB-lite"/>
    </source>
</evidence>
<organism evidence="3 4">
    <name type="scientific">Spirodela intermedia</name>
    <name type="common">Intermediate duckweed</name>
    <dbReference type="NCBI Taxonomy" id="51605"/>
    <lineage>
        <taxon>Eukaryota</taxon>
        <taxon>Viridiplantae</taxon>
        <taxon>Streptophyta</taxon>
        <taxon>Embryophyta</taxon>
        <taxon>Tracheophyta</taxon>
        <taxon>Spermatophyta</taxon>
        <taxon>Magnoliopsida</taxon>
        <taxon>Liliopsida</taxon>
        <taxon>Araceae</taxon>
        <taxon>Lemnoideae</taxon>
        <taxon>Spirodela</taxon>
    </lineage>
</organism>
<reference evidence="3" key="1">
    <citation type="submission" date="2020-02" db="EMBL/GenBank/DDBJ databases">
        <authorList>
            <person name="Scholz U."/>
            <person name="Mascher M."/>
            <person name="Fiebig A."/>
        </authorList>
    </citation>
    <scope>NUCLEOTIDE SEQUENCE</scope>
</reference>
<dbReference type="Pfam" id="PF13961">
    <property type="entry name" value="DUF4219"/>
    <property type="match status" value="1"/>
</dbReference>
<evidence type="ECO:0000259" key="2">
    <source>
        <dbReference type="Pfam" id="PF13961"/>
    </source>
</evidence>
<proteinExistence type="predicted"/>